<reference evidence="7" key="1">
    <citation type="submission" date="2025-08" db="UniProtKB">
        <authorList>
            <consortium name="Ensembl"/>
        </authorList>
    </citation>
    <scope>IDENTIFICATION</scope>
</reference>
<evidence type="ECO:0000256" key="1">
    <source>
        <dbReference type="ARBA" id="ARBA00001947"/>
    </source>
</evidence>
<dbReference type="Pfam" id="PF00753">
    <property type="entry name" value="Lactamase_B"/>
    <property type="match status" value="1"/>
</dbReference>
<dbReference type="PANTHER" id="PTHR11935:SF77">
    <property type="entry name" value="HYDROXYACYLGLUTATHIONE HYDROLASE-LIKE PROTEIN"/>
    <property type="match status" value="1"/>
</dbReference>
<reference evidence="7" key="2">
    <citation type="submission" date="2025-09" db="UniProtKB">
        <authorList>
            <consortium name="Ensembl"/>
        </authorList>
    </citation>
    <scope>IDENTIFICATION</scope>
</reference>
<dbReference type="GO" id="GO:0004416">
    <property type="term" value="F:hydroxyacylglutathione hydrolase activity"/>
    <property type="evidence" value="ECO:0007669"/>
    <property type="project" value="TreeGrafter"/>
</dbReference>
<evidence type="ECO:0000313" key="8">
    <source>
        <dbReference type="Proteomes" id="UP000694420"/>
    </source>
</evidence>
<dbReference type="Proteomes" id="UP000694420">
    <property type="component" value="Unplaced"/>
</dbReference>
<keyword evidence="8" id="KW-1185">Reference proteome</keyword>
<dbReference type="Pfam" id="PF16123">
    <property type="entry name" value="HAGH_C"/>
    <property type="match status" value="1"/>
</dbReference>
<dbReference type="CDD" id="cd07723">
    <property type="entry name" value="hydroxyacylglutathione_hydrolase_MBL-fold"/>
    <property type="match status" value="1"/>
</dbReference>
<keyword evidence="3" id="KW-0479">Metal-binding</keyword>
<name>A0A8C6ZU86_NOTPE</name>
<dbReference type="Gene3D" id="3.60.15.10">
    <property type="entry name" value="Ribonuclease Z/Hydroxyacylglutathione hydrolase-like"/>
    <property type="match status" value="1"/>
</dbReference>
<dbReference type="PANTHER" id="PTHR11935">
    <property type="entry name" value="BETA LACTAMASE DOMAIN"/>
    <property type="match status" value="1"/>
</dbReference>
<proteinExistence type="inferred from homology"/>
<dbReference type="GO" id="GO:0046872">
    <property type="term" value="F:metal ion binding"/>
    <property type="evidence" value="ECO:0007669"/>
    <property type="project" value="UniProtKB-KW"/>
</dbReference>
<dbReference type="SMART" id="SM00849">
    <property type="entry name" value="Lactamase_B"/>
    <property type="match status" value="1"/>
</dbReference>
<comment type="similarity">
    <text evidence="2">Belongs to the metallo-beta-lactamase superfamily. Glyoxalase II family.</text>
</comment>
<evidence type="ECO:0000313" key="7">
    <source>
        <dbReference type="Ensembl" id="ENSNPEP00000019212.1"/>
    </source>
</evidence>
<dbReference type="InterPro" id="IPR036866">
    <property type="entry name" value="RibonucZ/Hydroxyglut_hydro"/>
</dbReference>
<evidence type="ECO:0000256" key="2">
    <source>
        <dbReference type="ARBA" id="ARBA00006759"/>
    </source>
</evidence>
<evidence type="ECO:0000256" key="4">
    <source>
        <dbReference type="ARBA" id="ARBA00022801"/>
    </source>
</evidence>
<feature type="domain" description="Metallo-beta-lactamase" evidence="6">
    <location>
        <begin position="11"/>
        <end position="172"/>
    </location>
</feature>
<gene>
    <name evidence="7" type="primary">LOC112959909</name>
</gene>
<dbReference type="InterPro" id="IPR001279">
    <property type="entry name" value="Metallo-B-lactamas"/>
</dbReference>
<organism evidence="7 8">
    <name type="scientific">Nothoprocta perdicaria</name>
    <name type="common">Chilean tinamou</name>
    <name type="synonym">Crypturus perdicarius</name>
    <dbReference type="NCBI Taxonomy" id="30464"/>
    <lineage>
        <taxon>Eukaryota</taxon>
        <taxon>Metazoa</taxon>
        <taxon>Chordata</taxon>
        <taxon>Craniata</taxon>
        <taxon>Vertebrata</taxon>
        <taxon>Euteleostomi</taxon>
        <taxon>Archelosauria</taxon>
        <taxon>Archosauria</taxon>
        <taxon>Dinosauria</taxon>
        <taxon>Saurischia</taxon>
        <taxon>Theropoda</taxon>
        <taxon>Coelurosauria</taxon>
        <taxon>Aves</taxon>
        <taxon>Palaeognathae</taxon>
        <taxon>Tinamiformes</taxon>
        <taxon>Tinamidae</taxon>
        <taxon>Nothoprocta</taxon>
    </lineage>
</organism>
<dbReference type="InterPro" id="IPR032282">
    <property type="entry name" value="HAGH_C"/>
</dbReference>
<dbReference type="AlphaFoldDB" id="A0A8C6ZU86"/>
<dbReference type="SUPFAM" id="SSF56281">
    <property type="entry name" value="Metallo-hydrolase/oxidoreductase"/>
    <property type="match status" value="1"/>
</dbReference>
<dbReference type="InterPro" id="IPR035680">
    <property type="entry name" value="Clx_II_MBL"/>
</dbReference>
<keyword evidence="5" id="KW-0862">Zinc</keyword>
<dbReference type="Ensembl" id="ENSNPET00000019709.1">
    <property type="protein sequence ID" value="ENSNPEP00000019212.1"/>
    <property type="gene ID" value="ENSNPEG00000014315.1"/>
</dbReference>
<evidence type="ECO:0000259" key="6">
    <source>
        <dbReference type="SMART" id="SM00849"/>
    </source>
</evidence>
<comment type="cofactor">
    <cofactor evidence="1">
        <name>Zn(2+)</name>
        <dbReference type="ChEBI" id="CHEBI:29105"/>
    </cofactor>
</comment>
<accession>A0A8C6ZU86</accession>
<protein>
    <submittedName>
        <fullName evidence="7">Hydroxyacylglutathione hydrolase-like protein</fullName>
    </submittedName>
</protein>
<sequence>MKVKVIPVLEDNYMYLLIEERSRDAVAVDAAVPKRLLDIVRREAVELRALLTTHHHWDHARGNEELARLCPGLRVFGADERIGGLTHPVTHGQELFGSIRVRCLRTPGHTSGHVCYFAWEDESPDAPALFSGDALLVGGCGRLCEGSAEQMLSSLTGVLPALPRDTKVFCGHECTVRNLKFALKVEPDNEAAKQKLAWAKVSGSAGARAAPRLPPHGPCRVRSHFGKYEKKDLKV</sequence>
<keyword evidence="4" id="KW-0378">Hydrolase</keyword>
<evidence type="ECO:0000256" key="5">
    <source>
        <dbReference type="ARBA" id="ARBA00022833"/>
    </source>
</evidence>
<evidence type="ECO:0000256" key="3">
    <source>
        <dbReference type="ARBA" id="ARBA00022723"/>
    </source>
</evidence>